<sequence>MNDSTINVPSSRLREIRGAGEGDDSGPSFRPYYDASQFRVDVWNELRRLTARLERKGRAKADSTALSASIKTKLQTLSEIEQYFAFPGRRACRQLEHAQRRGHFGALARQTERLVRLLVGDQYRDREAREIVHEDNEGTDGVIEVPEFGGSNGSRPYFEVLVVDDTGTDTSQDTRKRLLGMRRDQDAYTYDVVVVTSLEDAVIAAQFNFNIQSVVIRYSFPTDSLTTEPMLRSYLAHSDVQAAIERNRENPAWALAEALKALRPELDMYLVTDDPLSNVAGHTGRSFSRVFYDQEDYLELHLTIIRGIHERYETPFFNALREYSHRPTGVFHAMPISRGKSIFKSHWIRDLGDFYGENIFLAETSATTGGLDSLLQPHGPIKSAQEKVARAFGSHRSYFVTNGTSTANKIVVQALLSPGDIALVSRDCHKSHHYALVLVGAQPVYMDPYSLREFTMYGAVTLHEIKRNLLELKAAGKLDRVRMLLLTNCTFDGVIYNPYRVMSEVLAIKPDMVFVWDEAWYGFARFAPDYRRRTAMASARRLRYELQSEAYRVEYAKWLETADLDDPAFLQDQPLMPDPETATVRCYATQSTHKTLTSLRQGSMIHVYDLDYGRRVAEAFEDAYMTHTSTSPNYQIIASLDVGRRQVELEGYELVTQSVALAMALRERVQDSPELAAYFQVLKPRDLIPAQHRESGLEEFYRPGSGYKKMGPAFEHDEFVVDPTRVTIQIGRTGMDGDTLRTHLMDRYDIQINKTSRNTVLFMINIGTSRGGIAYLLEVLSRIARELTEHRAVESDLERRIGEARVNALTKQLPPMPNFSRFHARFSDESVTIEGDLRRAFFLGRSESSCDFLRLDGQIQAAMEAGKEIVSAGFVTPYPPGFPVLVPGQVVSAEILDYLAALDVKEIHGYNPDYGLRVFTQAQLGLS</sequence>
<dbReference type="Gene3D" id="3.40.640.10">
    <property type="entry name" value="Type I PLP-dependent aspartate aminotransferase-like (Major domain)"/>
    <property type="match status" value="1"/>
</dbReference>
<dbReference type="Gene3D" id="3.90.105.10">
    <property type="entry name" value="Molybdopterin biosynthesis moea protein, domain 2"/>
    <property type="match status" value="1"/>
</dbReference>
<keyword evidence="3" id="KW-0808">Transferase</keyword>
<dbReference type="InterPro" id="IPR015424">
    <property type="entry name" value="PyrdxlP-dep_Trfase"/>
</dbReference>
<dbReference type="InterPro" id="IPR000310">
    <property type="entry name" value="Orn/Lys/Arg_deCO2ase_major_dom"/>
</dbReference>
<dbReference type="PANTHER" id="PTHR42832:SF4">
    <property type="entry name" value="BLR3474 PROTEIN"/>
    <property type="match status" value="1"/>
</dbReference>
<dbReference type="EMBL" id="JMCC02000070">
    <property type="protein sequence ID" value="KIG14580.1"/>
    <property type="molecule type" value="Genomic_DNA"/>
</dbReference>
<dbReference type="InterPro" id="IPR015421">
    <property type="entry name" value="PyrdxlP-dep_Trfase_major"/>
</dbReference>
<evidence type="ECO:0000256" key="1">
    <source>
        <dbReference type="ARBA" id="ARBA00001933"/>
    </source>
</evidence>
<gene>
    <name evidence="5" type="ORF">DB30_06635</name>
</gene>
<protein>
    <submittedName>
        <fullName evidence="5">Lysine decarboxylase</fullName>
    </submittedName>
</protein>
<proteinExistence type="predicted"/>
<organism evidence="5 6">
    <name type="scientific">Enhygromyxa salina</name>
    <dbReference type="NCBI Taxonomy" id="215803"/>
    <lineage>
        <taxon>Bacteria</taxon>
        <taxon>Pseudomonadati</taxon>
        <taxon>Myxococcota</taxon>
        <taxon>Polyangia</taxon>
        <taxon>Nannocystales</taxon>
        <taxon>Nannocystaceae</taxon>
        <taxon>Enhygromyxa</taxon>
    </lineage>
</organism>
<evidence type="ECO:0000256" key="3">
    <source>
        <dbReference type="ARBA" id="ARBA00022679"/>
    </source>
</evidence>
<evidence type="ECO:0000259" key="4">
    <source>
        <dbReference type="Pfam" id="PF01276"/>
    </source>
</evidence>
<dbReference type="RefSeq" id="WP_205633057.1">
    <property type="nucleotide sequence ID" value="NZ_JMCC02000070.1"/>
</dbReference>
<evidence type="ECO:0000313" key="6">
    <source>
        <dbReference type="Proteomes" id="UP000031599"/>
    </source>
</evidence>
<dbReference type="SUPFAM" id="SSF53383">
    <property type="entry name" value="PLP-dependent transferases"/>
    <property type="match status" value="1"/>
</dbReference>
<comment type="cofactor">
    <cofactor evidence="1">
        <name>pyridoxal 5'-phosphate</name>
        <dbReference type="ChEBI" id="CHEBI:597326"/>
    </cofactor>
</comment>
<keyword evidence="2" id="KW-0032">Aminotransferase</keyword>
<dbReference type="GO" id="GO:0008483">
    <property type="term" value="F:transaminase activity"/>
    <property type="evidence" value="ECO:0007669"/>
    <property type="project" value="UniProtKB-KW"/>
</dbReference>
<dbReference type="Pfam" id="PF01276">
    <property type="entry name" value="OKR_DC_1"/>
    <property type="match status" value="2"/>
</dbReference>
<dbReference type="AlphaFoldDB" id="A0A0C2CY48"/>
<dbReference type="InterPro" id="IPR036633">
    <property type="entry name" value="Prn/Lys/Arg_de-COase_C_sf"/>
</dbReference>
<dbReference type="InterPro" id="IPR050881">
    <property type="entry name" value="LL-DAP_aminotransferase"/>
</dbReference>
<dbReference type="SUPFAM" id="SSF55904">
    <property type="entry name" value="Ornithine decarboxylase C-terminal domain"/>
    <property type="match status" value="1"/>
</dbReference>
<evidence type="ECO:0000256" key="2">
    <source>
        <dbReference type="ARBA" id="ARBA00022576"/>
    </source>
</evidence>
<feature type="domain" description="Orn/Lys/Arg decarboxylases family 1 pyridoxal-P attachment site" evidence="4">
    <location>
        <begin position="574"/>
        <end position="770"/>
    </location>
</feature>
<dbReference type="PANTHER" id="PTHR42832">
    <property type="entry name" value="AMINO ACID AMINOTRANSFERASE"/>
    <property type="match status" value="1"/>
</dbReference>
<dbReference type="Proteomes" id="UP000031599">
    <property type="component" value="Unassembled WGS sequence"/>
</dbReference>
<accession>A0A0C2CY48</accession>
<name>A0A0C2CY48_9BACT</name>
<evidence type="ECO:0000313" key="5">
    <source>
        <dbReference type="EMBL" id="KIG14580.1"/>
    </source>
</evidence>
<reference evidence="5 6" key="1">
    <citation type="submission" date="2014-12" db="EMBL/GenBank/DDBJ databases">
        <title>Genome assembly of Enhygromyxa salina DSM 15201.</title>
        <authorList>
            <person name="Sharma G."/>
            <person name="Subramanian S."/>
        </authorList>
    </citation>
    <scope>NUCLEOTIDE SEQUENCE [LARGE SCALE GENOMIC DNA]</scope>
    <source>
        <strain evidence="5 6">DSM 15201</strain>
    </source>
</reference>
<comment type="caution">
    <text evidence="5">The sequence shown here is derived from an EMBL/GenBank/DDBJ whole genome shotgun (WGS) entry which is preliminary data.</text>
</comment>
<feature type="domain" description="Orn/Lys/Arg decarboxylases family 1 pyridoxal-P attachment site" evidence="4">
    <location>
        <begin position="314"/>
        <end position="538"/>
    </location>
</feature>